<gene>
    <name evidence="2" type="ORF">DUPY_33820</name>
</gene>
<protein>
    <submittedName>
        <fullName evidence="2">Glycosyl transferases group 1</fullName>
    </submittedName>
</protein>
<feature type="domain" description="Glycosyl transferase family 1" evidence="1">
    <location>
        <begin position="217"/>
        <end position="332"/>
    </location>
</feature>
<dbReference type="GO" id="GO:0016757">
    <property type="term" value="F:glycosyltransferase activity"/>
    <property type="evidence" value="ECO:0007669"/>
    <property type="project" value="InterPro"/>
</dbReference>
<evidence type="ECO:0000259" key="1">
    <source>
        <dbReference type="Pfam" id="PF00534"/>
    </source>
</evidence>
<reference evidence="3" key="1">
    <citation type="journal article" date="2016" name="Front. Microbiol.">
        <title>Molecular Keys to the Janthinobacterium and Duganella spp. Interaction with the Plant Pathogen Fusarium graminearum.</title>
        <authorList>
            <person name="Haack F.S."/>
            <person name="Poehlein A."/>
            <person name="Kroger C."/>
            <person name="Voigt C.A."/>
            <person name="Piepenbring M."/>
            <person name="Bode H.B."/>
            <person name="Daniel R."/>
            <person name="Schafer W."/>
            <person name="Streit W.R."/>
        </authorList>
    </citation>
    <scope>NUCLEOTIDE SEQUENCE [LARGE SCALE GENOMIC DNA]</scope>
    <source>
        <strain evidence="3">T54</strain>
    </source>
</reference>
<name>A0A1E7WHJ3_9BURK</name>
<evidence type="ECO:0000313" key="2">
    <source>
        <dbReference type="EMBL" id="OEZ98109.1"/>
    </source>
</evidence>
<dbReference type="Pfam" id="PF00534">
    <property type="entry name" value="Glycos_transf_1"/>
    <property type="match status" value="1"/>
</dbReference>
<dbReference type="RefSeq" id="WP_084640754.1">
    <property type="nucleotide sequence ID" value="NZ_LROM01000093.1"/>
</dbReference>
<dbReference type="AlphaFoldDB" id="A0A1E7WHJ3"/>
<keyword evidence="2" id="KW-0808">Transferase</keyword>
<dbReference type="EMBL" id="LROM01000093">
    <property type="protein sequence ID" value="OEZ98109.1"/>
    <property type="molecule type" value="Genomic_DNA"/>
</dbReference>
<keyword evidence="3" id="KW-1185">Reference proteome</keyword>
<dbReference type="SUPFAM" id="SSF53756">
    <property type="entry name" value="UDP-Glycosyltransferase/glycogen phosphorylase"/>
    <property type="match status" value="1"/>
</dbReference>
<evidence type="ECO:0000313" key="3">
    <source>
        <dbReference type="Proteomes" id="UP000175989"/>
    </source>
</evidence>
<proteinExistence type="predicted"/>
<sequence length="396" mass="45158">MKNSKSVLVISPDVPFPDNYGGALDIWKRVVYLKSMGFVVHLVSLYRDDSRLREFEASEQFKLVDVHVAVKYRPQLSFKMIWYPVAMTIRSIALSDLEVFKRQLLARYDYALVENSKNMLAFNDIKNYVGMQCGKVYIRMQNCEWEYYDYMASAETKLWKKLFFITESIKFKLFEKKLATDEAVDGLLFISERDMKFYGTRVQKSVVLPVFLSATEKEVNFATRKNLLLFIGNLELSDNVAAVEKLYAYLKEWLALHPDCKLLIAGKNKSGVNPFSAFDAKNVEVLFNIPHEQKEQLIEDAKVFCSFSMNPAGVKLKTLEGASAGLPILANNNACDGSGLESVVMNIDKQSKEVIYNHLDQMMGDMATFKKMSLDVTSAYRQLTNDAANAHTEIFP</sequence>
<comment type="caution">
    <text evidence="2">The sequence shown here is derived from an EMBL/GenBank/DDBJ whole genome shotgun (WGS) entry which is preliminary data.</text>
</comment>
<dbReference type="Proteomes" id="UP000175989">
    <property type="component" value="Unassembled WGS sequence"/>
</dbReference>
<dbReference type="OrthoDB" id="9807209at2"/>
<dbReference type="Gene3D" id="3.40.50.2000">
    <property type="entry name" value="Glycogen Phosphorylase B"/>
    <property type="match status" value="1"/>
</dbReference>
<dbReference type="InterPro" id="IPR001296">
    <property type="entry name" value="Glyco_trans_1"/>
</dbReference>
<accession>A0A1E7WHJ3</accession>
<organism evidence="2 3">
    <name type="scientific">Duganella phyllosphaerae</name>
    <dbReference type="NCBI Taxonomy" id="762836"/>
    <lineage>
        <taxon>Bacteria</taxon>
        <taxon>Pseudomonadati</taxon>
        <taxon>Pseudomonadota</taxon>
        <taxon>Betaproteobacteria</taxon>
        <taxon>Burkholderiales</taxon>
        <taxon>Oxalobacteraceae</taxon>
        <taxon>Telluria group</taxon>
        <taxon>Duganella</taxon>
    </lineage>
</organism>